<dbReference type="SMART" id="SM00614">
    <property type="entry name" value="ZnF_BED"/>
    <property type="match status" value="1"/>
</dbReference>
<dbReference type="InterPro" id="IPR036236">
    <property type="entry name" value="Znf_C2H2_sf"/>
</dbReference>
<dbReference type="EMBL" id="CAMGYJ010000002">
    <property type="protein sequence ID" value="CAI0384910.1"/>
    <property type="molecule type" value="Genomic_DNA"/>
</dbReference>
<keyword evidence="7" id="KW-1185">Reference proteome</keyword>
<dbReference type="InterPro" id="IPR003656">
    <property type="entry name" value="Znf_BED"/>
</dbReference>
<keyword evidence="3" id="KW-0862">Zinc</keyword>
<dbReference type="AlphaFoldDB" id="A0AAV0HHX4"/>
<dbReference type="InterPro" id="IPR053031">
    <property type="entry name" value="Cuticle_assoc_protein"/>
</dbReference>
<dbReference type="GO" id="GO:0006357">
    <property type="term" value="P:regulation of transcription by RNA polymerase II"/>
    <property type="evidence" value="ECO:0007669"/>
    <property type="project" value="TreeGrafter"/>
</dbReference>
<dbReference type="Pfam" id="PF02892">
    <property type="entry name" value="zf-BED"/>
    <property type="match status" value="1"/>
</dbReference>
<evidence type="ECO:0000256" key="1">
    <source>
        <dbReference type="ARBA" id="ARBA00022723"/>
    </source>
</evidence>
<evidence type="ECO:0000313" key="6">
    <source>
        <dbReference type="EMBL" id="CAI0384910.1"/>
    </source>
</evidence>
<evidence type="ECO:0000259" key="5">
    <source>
        <dbReference type="PROSITE" id="PS50808"/>
    </source>
</evidence>
<reference evidence="6" key="1">
    <citation type="submission" date="2022-08" db="EMBL/GenBank/DDBJ databases">
        <authorList>
            <person name="Gutierrez-Valencia J."/>
        </authorList>
    </citation>
    <scope>NUCLEOTIDE SEQUENCE</scope>
</reference>
<gene>
    <name evidence="6" type="ORF">LITE_LOCUS4576</name>
</gene>
<keyword evidence="2 4" id="KW-0863">Zinc-finger</keyword>
<dbReference type="PROSITE" id="PS50808">
    <property type="entry name" value="ZF_BED"/>
    <property type="match status" value="1"/>
</dbReference>
<dbReference type="SUPFAM" id="SSF57667">
    <property type="entry name" value="beta-beta-alpha zinc fingers"/>
    <property type="match status" value="1"/>
</dbReference>
<protein>
    <recommendedName>
        <fullName evidence="5">BED-type domain-containing protein</fullName>
    </recommendedName>
</protein>
<evidence type="ECO:0000313" key="7">
    <source>
        <dbReference type="Proteomes" id="UP001154282"/>
    </source>
</evidence>
<name>A0AAV0HHX4_9ROSI</name>
<comment type="caution">
    <text evidence="6">The sequence shown here is derived from an EMBL/GenBank/DDBJ whole genome shotgun (WGS) entry which is preliminary data.</text>
</comment>
<evidence type="ECO:0000256" key="3">
    <source>
        <dbReference type="ARBA" id="ARBA00022833"/>
    </source>
</evidence>
<organism evidence="6 7">
    <name type="scientific">Linum tenue</name>
    <dbReference type="NCBI Taxonomy" id="586396"/>
    <lineage>
        <taxon>Eukaryota</taxon>
        <taxon>Viridiplantae</taxon>
        <taxon>Streptophyta</taxon>
        <taxon>Embryophyta</taxon>
        <taxon>Tracheophyta</taxon>
        <taxon>Spermatophyta</taxon>
        <taxon>Magnoliopsida</taxon>
        <taxon>eudicotyledons</taxon>
        <taxon>Gunneridae</taxon>
        <taxon>Pentapetalae</taxon>
        <taxon>rosids</taxon>
        <taxon>fabids</taxon>
        <taxon>Malpighiales</taxon>
        <taxon>Linaceae</taxon>
        <taxon>Linum</taxon>
    </lineage>
</organism>
<dbReference type="PANTHER" id="PTHR34396:SF25">
    <property type="entry name" value="BOUNDARY ELEMENT ASSOCIATED FACTOR"/>
    <property type="match status" value="1"/>
</dbReference>
<dbReference type="GO" id="GO:0005634">
    <property type="term" value="C:nucleus"/>
    <property type="evidence" value="ECO:0007669"/>
    <property type="project" value="TreeGrafter"/>
</dbReference>
<sequence length="86" mass="9851">METGGAIGKTRSEVWSHFDQIQVGEKRNAMCKYCNYWLATHPKLGTIHLWRHLDRCTKRKPAQIAVSVEVQIGSEKETNDHADNDN</sequence>
<proteinExistence type="predicted"/>
<dbReference type="GO" id="GO:0008270">
    <property type="term" value="F:zinc ion binding"/>
    <property type="evidence" value="ECO:0007669"/>
    <property type="project" value="UniProtKB-KW"/>
</dbReference>
<dbReference type="GO" id="GO:1990837">
    <property type="term" value="F:sequence-specific double-stranded DNA binding"/>
    <property type="evidence" value="ECO:0007669"/>
    <property type="project" value="TreeGrafter"/>
</dbReference>
<keyword evidence="1" id="KW-0479">Metal-binding</keyword>
<dbReference type="Proteomes" id="UP001154282">
    <property type="component" value="Unassembled WGS sequence"/>
</dbReference>
<feature type="domain" description="BED-type" evidence="5">
    <location>
        <begin position="9"/>
        <end position="64"/>
    </location>
</feature>
<evidence type="ECO:0000256" key="4">
    <source>
        <dbReference type="PROSITE-ProRule" id="PRU00027"/>
    </source>
</evidence>
<dbReference type="PANTHER" id="PTHR34396">
    <property type="entry name" value="OS03G0264950 PROTEIN-RELATED"/>
    <property type="match status" value="1"/>
</dbReference>
<evidence type="ECO:0000256" key="2">
    <source>
        <dbReference type="ARBA" id="ARBA00022771"/>
    </source>
</evidence>
<accession>A0AAV0HHX4</accession>